<dbReference type="RefSeq" id="WP_034433771.1">
    <property type="nucleotide sequence ID" value="NZ_CBTK010000207.1"/>
</dbReference>
<keyword evidence="2" id="KW-1185">Reference proteome</keyword>
<dbReference type="EMBL" id="CBTK010000207">
    <property type="protein sequence ID" value="CDH45749.1"/>
    <property type="molecule type" value="Genomic_DNA"/>
</dbReference>
<name>A0A7U7GDE5_9GAMM</name>
<organism evidence="1 2">
    <name type="scientific">Candidatus Contendobacter odensis Run_B_J11</name>
    <dbReference type="NCBI Taxonomy" id="1400861"/>
    <lineage>
        <taxon>Bacteria</taxon>
        <taxon>Pseudomonadati</taxon>
        <taxon>Pseudomonadota</taxon>
        <taxon>Gammaproteobacteria</taxon>
        <taxon>Candidatus Competibacteraceae</taxon>
        <taxon>Candidatus Contendibacter</taxon>
    </lineage>
</organism>
<dbReference type="SUPFAM" id="SSF46689">
    <property type="entry name" value="Homeodomain-like"/>
    <property type="match status" value="1"/>
</dbReference>
<proteinExistence type="predicted"/>
<evidence type="ECO:0000313" key="1">
    <source>
        <dbReference type="EMBL" id="CDH45749.1"/>
    </source>
</evidence>
<dbReference type="Pfam" id="PF13565">
    <property type="entry name" value="HTH_32"/>
    <property type="match status" value="1"/>
</dbReference>
<reference evidence="1 2" key="1">
    <citation type="journal article" date="2014" name="ISME J.">
        <title>Candidatus Competibacter-lineage genomes retrieved from metagenomes reveal functional metabolic diversity.</title>
        <authorList>
            <person name="McIlroy S.J."/>
            <person name="Albertsen M."/>
            <person name="Andresen E.K."/>
            <person name="Saunders A.M."/>
            <person name="Kristiansen R."/>
            <person name="Stokholm-Bjerregaard M."/>
            <person name="Nielsen K.L."/>
            <person name="Nielsen P.H."/>
        </authorList>
    </citation>
    <scope>NUCLEOTIDE SEQUENCE [LARGE SCALE GENOMIC DNA]</scope>
    <source>
        <strain evidence="1 2">Run_B_J11</strain>
    </source>
</reference>
<dbReference type="AlphaFoldDB" id="A0A7U7GDE5"/>
<protein>
    <submittedName>
        <fullName evidence="1">Transposase</fullName>
    </submittedName>
</protein>
<comment type="caution">
    <text evidence="1">The sequence shown here is derived from an EMBL/GenBank/DDBJ whole genome shotgun (WGS) entry which is preliminary data.</text>
</comment>
<accession>A0A7U7GDE5</accession>
<dbReference type="InterPro" id="IPR009057">
    <property type="entry name" value="Homeodomain-like_sf"/>
</dbReference>
<gene>
    <name evidence="1" type="ORF">BN874_2850006</name>
</gene>
<sequence length="158" mass="17345">MPLPKYIVRLTEEERTELEDLSRTGKRAASVLIHARILLKADVGDGGPGWDDERIAEAVECGASTVYRVRRALVEEGLAAALFRKKPTGRQYRKLDGAQEARLIALACAAPPEGRSRWTMRLLADRLVELDVVDTIGPECVRTTLKKTNSSRGCGSNG</sequence>
<dbReference type="Proteomes" id="UP000019184">
    <property type="component" value="Unassembled WGS sequence"/>
</dbReference>
<evidence type="ECO:0000313" key="2">
    <source>
        <dbReference type="Proteomes" id="UP000019184"/>
    </source>
</evidence>